<evidence type="ECO:0000313" key="1">
    <source>
        <dbReference type="EMBL" id="KAF5335026.1"/>
    </source>
</evidence>
<protein>
    <submittedName>
        <fullName evidence="1">Uncharacterized protein</fullName>
    </submittedName>
</protein>
<accession>A0A8H5C5P9</accession>
<dbReference type="GO" id="GO:0003993">
    <property type="term" value="F:acid phosphatase activity"/>
    <property type="evidence" value="ECO:0007669"/>
    <property type="project" value="TreeGrafter"/>
</dbReference>
<dbReference type="OrthoDB" id="10252235at2759"/>
<dbReference type="Pfam" id="PF12689">
    <property type="entry name" value="Acid_PPase"/>
    <property type="match status" value="1"/>
</dbReference>
<dbReference type="InterPro" id="IPR023214">
    <property type="entry name" value="HAD_sf"/>
</dbReference>
<keyword evidence="2" id="KW-1185">Reference proteome</keyword>
<dbReference type="EMBL" id="JAACJM010000249">
    <property type="protein sequence ID" value="KAF5335026.1"/>
    <property type="molecule type" value="Genomic_DNA"/>
</dbReference>
<proteinExistence type="predicted"/>
<sequence length="146" mass="16947">MIMGISLTCIRNHKHVVSGGKDIPSIVTDILKNGASLAIISRNSCKAIYDRALYYFKAVNPKTGEKESIIKMVRYDEVVNETKTKHFKRIRSWSKFDYADMILFDDELRNDVVKKELGIGFQQCSSQEGLTWEIYLKGIEHWRRTR</sequence>
<dbReference type="InterPro" id="IPR010036">
    <property type="entry name" value="MDP_1_eu_arc"/>
</dbReference>
<dbReference type="AlphaFoldDB" id="A0A8H5C5P9"/>
<comment type="caution">
    <text evidence="1">The sequence shown here is derived from an EMBL/GenBank/DDBJ whole genome shotgun (WGS) entry which is preliminary data.</text>
</comment>
<dbReference type="PANTHER" id="PTHR17901:SF14">
    <property type="entry name" value="MAGNESIUM-DEPENDENT PHOSPHATASE 1"/>
    <property type="match status" value="1"/>
</dbReference>
<name>A0A8H5C5P9_9AGAR</name>
<dbReference type="Gene3D" id="3.40.50.1000">
    <property type="entry name" value="HAD superfamily/HAD-like"/>
    <property type="match status" value="1"/>
</dbReference>
<dbReference type="PANTHER" id="PTHR17901">
    <property type="entry name" value="MAGNESIUM-DEPENDENT PHOSPHATASE 1 MDP1"/>
    <property type="match status" value="1"/>
</dbReference>
<reference evidence="1 2" key="1">
    <citation type="journal article" date="2020" name="ISME J.">
        <title>Uncovering the hidden diversity of litter-decomposition mechanisms in mushroom-forming fungi.</title>
        <authorList>
            <person name="Floudas D."/>
            <person name="Bentzer J."/>
            <person name="Ahren D."/>
            <person name="Johansson T."/>
            <person name="Persson P."/>
            <person name="Tunlid A."/>
        </authorList>
    </citation>
    <scope>NUCLEOTIDE SEQUENCE [LARGE SCALE GENOMIC DNA]</scope>
    <source>
        <strain evidence="1 2">CBS 291.85</strain>
    </source>
</reference>
<gene>
    <name evidence="1" type="ORF">D9758_016200</name>
</gene>
<dbReference type="Proteomes" id="UP000559256">
    <property type="component" value="Unassembled WGS sequence"/>
</dbReference>
<evidence type="ECO:0000313" key="2">
    <source>
        <dbReference type="Proteomes" id="UP000559256"/>
    </source>
</evidence>
<organism evidence="1 2">
    <name type="scientific">Tetrapyrgos nigripes</name>
    <dbReference type="NCBI Taxonomy" id="182062"/>
    <lineage>
        <taxon>Eukaryota</taxon>
        <taxon>Fungi</taxon>
        <taxon>Dikarya</taxon>
        <taxon>Basidiomycota</taxon>
        <taxon>Agaricomycotina</taxon>
        <taxon>Agaricomycetes</taxon>
        <taxon>Agaricomycetidae</taxon>
        <taxon>Agaricales</taxon>
        <taxon>Marasmiineae</taxon>
        <taxon>Marasmiaceae</taxon>
        <taxon>Tetrapyrgos</taxon>
    </lineage>
</organism>